<keyword evidence="10" id="KW-0129">CBS domain</keyword>
<dbReference type="AlphaFoldDB" id="A0A120KLT0"/>
<comment type="subcellular location">
    <subcellularLocation>
        <location evidence="1">Membrane</location>
        <topology evidence="1">Multi-pass membrane protein</topology>
    </subcellularLocation>
</comment>
<feature type="compositionally biased region" description="Low complexity" evidence="11">
    <location>
        <begin position="650"/>
        <end position="660"/>
    </location>
</feature>
<feature type="region of interest" description="Disordered" evidence="11">
    <location>
        <begin position="630"/>
        <end position="669"/>
    </location>
</feature>
<evidence type="ECO:0000256" key="7">
    <source>
        <dbReference type="ARBA" id="ARBA00023173"/>
    </source>
</evidence>
<keyword evidence="15" id="KW-1185">Reference proteome</keyword>
<dbReference type="Pfam" id="PF00654">
    <property type="entry name" value="Voltage_CLC"/>
    <property type="match status" value="1"/>
</dbReference>
<feature type="transmembrane region" description="Helical" evidence="12">
    <location>
        <begin position="372"/>
        <end position="399"/>
    </location>
</feature>
<evidence type="ECO:0000256" key="11">
    <source>
        <dbReference type="SAM" id="MobiDB-lite"/>
    </source>
</evidence>
<name>A0A120KLT0_ACTRD</name>
<proteinExistence type="predicted"/>
<dbReference type="InterPro" id="IPR050368">
    <property type="entry name" value="ClC-type_chloride_channel"/>
</dbReference>
<keyword evidence="8" id="KW-0868">Chloride</keyword>
<feature type="transmembrane region" description="Helical" evidence="12">
    <location>
        <begin position="203"/>
        <end position="223"/>
    </location>
</feature>
<keyword evidence="9" id="KW-0407">Ion channel</keyword>
<feature type="transmembrane region" description="Helical" evidence="12">
    <location>
        <begin position="278"/>
        <end position="298"/>
    </location>
</feature>
<feature type="transmembrane region" description="Helical" evidence="12">
    <location>
        <begin position="20"/>
        <end position="42"/>
    </location>
</feature>
<dbReference type="EMBL" id="CP014228">
    <property type="protein sequence ID" value="AMD88551.1"/>
    <property type="molecule type" value="Genomic_DNA"/>
</dbReference>
<evidence type="ECO:0000256" key="12">
    <source>
        <dbReference type="SAM" id="Phobius"/>
    </source>
</evidence>
<dbReference type="KEGG" id="ard:AXF14_10025"/>
<dbReference type="PRINTS" id="PR00762">
    <property type="entry name" value="CLCHANNEL"/>
</dbReference>
<dbReference type="InterPro" id="IPR001807">
    <property type="entry name" value="ClC"/>
</dbReference>
<dbReference type="PANTHER" id="PTHR43427">
    <property type="entry name" value="CHLORIDE CHANNEL PROTEIN CLC-E"/>
    <property type="match status" value="1"/>
</dbReference>
<feature type="transmembrane region" description="Helical" evidence="12">
    <location>
        <begin position="405"/>
        <end position="426"/>
    </location>
</feature>
<evidence type="ECO:0000313" key="14">
    <source>
        <dbReference type="EMBL" id="AMD88551.1"/>
    </source>
</evidence>
<keyword evidence="7" id="KW-0869">Chloride channel</keyword>
<gene>
    <name evidence="14" type="ORF">AXF14_10025</name>
</gene>
<feature type="transmembrane region" description="Helical" evidence="12">
    <location>
        <begin position="345"/>
        <end position="365"/>
    </location>
</feature>
<evidence type="ECO:0000256" key="1">
    <source>
        <dbReference type="ARBA" id="ARBA00004141"/>
    </source>
</evidence>
<evidence type="ECO:0000256" key="5">
    <source>
        <dbReference type="ARBA" id="ARBA00023065"/>
    </source>
</evidence>
<evidence type="ECO:0000256" key="8">
    <source>
        <dbReference type="ARBA" id="ARBA00023214"/>
    </source>
</evidence>
<organism evidence="14 15">
    <name type="scientific">Actinomyces radicidentis</name>
    <dbReference type="NCBI Taxonomy" id="111015"/>
    <lineage>
        <taxon>Bacteria</taxon>
        <taxon>Bacillati</taxon>
        <taxon>Actinomycetota</taxon>
        <taxon>Actinomycetes</taxon>
        <taxon>Actinomycetales</taxon>
        <taxon>Actinomycetaceae</taxon>
        <taxon>Actinomyces</taxon>
    </lineage>
</organism>
<accession>A0A120KLT0</accession>
<dbReference type="Proteomes" id="UP000065220">
    <property type="component" value="Chromosome"/>
</dbReference>
<feature type="domain" description="CBS" evidence="13">
    <location>
        <begin position="460"/>
        <end position="530"/>
    </location>
</feature>
<evidence type="ECO:0000259" key="13">
    <source>
        <dbReference type="PROSITE" id="PS51371"/>
    </source>
</evidence>
<dbReference type="InterPro" id="IPR014743">
    <property type="entry name" value="Cl-channel_core"/>
</dbReference>
<dbReference type="OrthoDB" id="9767361at2"/>
<keyword evidence="4 12" id="KW-1133">Transmembrane helix</keyword>
<sequence>MRARAHDDVLALLRHHRTGLFSLAVVVGVLSGLASVVFRLGIDAWTRVLTGAEDYTIDYGPSTGVLAFAGRWFVLLAPVLSGLLVGPLMTRLGRTPTGHGVGGVIWSARRSDGAMAPVPATASMIASALTIGGGGSVGPEGPIAEVGASAATVFGRRLGLPTRSVRMLAAAGTAAGIAAAFNAPLAGAFFAMEVVLLDFSMDAFTFVVLASVSSTVLSHHLLGTTLSVQLPSLNLAGDAALGWVAALGLLGGIVGVAFSRLRFLATDAAQAVRGLLHLPSWALPGVGGLVVGAMLLVVPETYGESDAVLNRALDGRYTVLALLVLTVAKIVATSVTLGLGFTGGVFAPSLFIGGTLGALFGELAVPEHPDAAAVFGVIGMCAVFSGSARAPITGVILIIEMTGQYSLLMPLMLATVLATFASRFLTRTTIYTEELRRRGEDVDDPVRSTIVGRTTARALMGEPPAVLTADMTLRRAASVLRASGSAVLPVVAVEDPAPRAADGTPSLGRLLGCVSAVAVAEAGLAEDGPTTVGGLPLTHEHVGVGDGATTVLGALVDSRADGLPVVAPPLDLWDEASRSDGDAAVASAPGLDESPSGGPQAPPDVLVGWVGQEEMVRRLYRHQRRALEAAQARTSFGARAQARWRRRRATAPQRPAGPRPRTSRRRPRR</sequence>
<feature type="transmembrane region" description="Helical" evidence="12">
    <location>
        <begin position="167"/>
        <end position="191"/>
    </location>
</feature>
<evidence type="ECO:0000256" key="10">
    <source>
        <dbReference type="PROSITE-ProRule" id="PRU00703"/>
    </source>
</evidence>
<dbReference type="Gene3D" id="1.10.3080.10">
    <property type="entry name" value="Clc chloride channel"/>
    <property type="match status" value="1"/>
</dbReference>
<dbReference type="PANTHER" id="PTHR43427:SF6">
    <property type="entry name" value="CHLORIDE CHANNEL PROTEIN CLC-E"/>
    <property type="match status" value="1"/>
</dbReference>
<reference evidence="15" key="1">
    <citation type="submission" date="2016-02" db="EMBL/GenBank/DDBJ databases">
        <authorList>
            <person name="Holder M.E."/>
            <person name="Ajami N.J."/>
            <person name="Petrosino J.F."/>
        </authorList>
    </citation>
    <scope>NUCLEOTIDE SEQUENCE [LARGE SCALE GENOMIC DNA]</scope>
    <source>
        <strain evidence="15">CCUG 36733</strain>
    </source>
</reference>
<feature type="transmembrane region" description="Helical" evidence="12">
    <location>
        <begin position="319"/>
        <end position="339"/>
    </location>
</feature>
<keyword evidence="5" id="KW-0406">Ion transport</keyword>
<feature type="transmembrane region" description="Helical" evidence="12">
    <location>
        <begin position="235"/>
        <end position="258"/>
    </location>
</feature>
<evidence type="ECO:0000313" key="15">
    <source>
        <dbReference type="Proteomes" id="UP000065220"/>
    </source>
</evidence>
<evidence type="ECO:0000256" key="4">
    <source>
        <dbReference type="ARBA" id="ARBA00022989"/>
    </source>
</evidence>
<dbReference type="GO" id="GO:0005254">
    <property type="term" value="F:chloride channel activity"/>
    <property type="evidence" value="ECO:0007669"/>
    <property type="project" value="UniProtKB-KW"/>
</dbReference>
<evidence type="ECO:0000256" key="6">
    <source>
        <dbReference type="ARBA" id="ARBA00023136"/>
    </source>
</evidence>
<dbReference type="CDD" id="cd00400">
    <property type="entry name" value="Voltage_gated_ClC"/>
    <property type="match status" value="1"/>
</dbReference>
<evidence type="ECO:0000256" key="3">
    <source>
        <dbReference type="ARBA" id="ARBA00022692"/>
    </source>
</evidence>
<feature type="transmembrane region" description="Helical" evidence="12">
    <location>
        <begin position="62"/>
        <end position="85"/>
    </location>
</feature>
<dbReference type="GO" id="GO:0034707">
    <property type="term" value="C:chloride channel complex"/>
    <property type="evidence" value="ECO:0007669"/>
    <property type="project" value="UniProtKB-KW"/>
</dbReference>
<evidence type="ECO:0000256" key="2">
    <source>
        <dbReference type="ARBA" id="ARBA00022448"/>
    </source>
</evidence>
<protein>
    <submittedName>
        <fullName evidence="14">Voltage-gated chloride channel</fullName>
    </submittedName>
</protein>
<dbReference type="SUPFAM" id="SSF81340">
    <property type="entry name" value="Clc chloride channel"/>
    <property type="match status" value="1"/>
</dbReference>
<dbReference type="InterPro" id="IPR000644">
    <property type="entry name" value="CBS_dom"/>
</dbReference>
<dbReference type="PROSITE" id="PS51371">
    <property type="entry name" value="CBS"/>
    <property type="match status" value="1"/>
</dbReference>
<keyword evidence="3 12" id="KW-0812">Transmembrane</keyword>
<keyword evidence="2" id="KW-0813">Transport</keyword>
<evidence type="ECO:0000256" key="9">
    <source>
        <dbReference type="ARBA" id="ARBA00023303"/>
    </source>
</evidence>
<keyword evidence="6 12" id="KW-0472">Membrane</keyword>
<feature type="region of interest" description="Disordered" evidence="11">
    <location>
        <begin position="578"/>
        <end position="605"/>
    </location>
</feature>